<dbReference type="GO" id="GO:0043124">
    <property type="term" value="P:negative regulation of canonical NF-kappaB signal transduction"/>
    <property type="evidence" value="ECO:0007669"/>
    <property type="project" value="InterPro"/>
</dbReference>
<dbReference type="Proteomes" id="UP000077266">
    <property type="component" value="Unassembled WGS sequence"/>
</dbReference>
<dbReference type="STRING" id="1314781.A0A165G8R6"/>
<organism evidence="6 7">
    <name type="scientific">Exidia glandulosa HHB12029</name>
    <dbReference type="NCBI Taxonomy" id="1314781"/>
    <lineage>
        <taxon>Eukaryota</taxon>
        <taxon>Fungi</taxon>
        <taxon>Dikarya</taxon>
        <taxon>Basidiomycota</taxon>
        <taxon>Agaricomycotina</taxon>
        <taxon>Agaricomycetes</taxon>
        <taxon>Auriculariales</taxon>
        <taxon>Exidiaceae</taxon>
        <taxon>Exidia</taxon>
    </lineage>
</organism>
<evidence type="ECO:0000256" key="3">
    <source>
        <dbReference type="ARBA" id="ARBA00022737"/>
    </source>
</evidence>
<dbReference type="OrthoDB" id="412109at2759"/>
<dbReference type="GO" id="GO:0005634">
    <property type="term" value="C:nucleus"/>
    <property type="evidence" value="ECO:0007669"/>
    <property type="project" value="UniProtKB-SubCell"/>
</dbReference>
<dbReference type="PANTHER" id="PTHR15263:SF1">
    <property type="entry name" value="NF-KAPPA-B INHIBITOR-LIKE PROTEIN 1"/>
    <property type="match status" value="1"/>
</dbReference>
<keyword evidence="5" id="KW-0539">Nucleus</keyword>
<evidence type="ECO:0000256" key="2">
    <source>
        <dbReference type="ARBA" id="ARBA00022553"/>
    </source>
</evidence>
<dbReference type="EMBL" id="KV426055">
    <property type="protein sequence ID" value="KZV90152.1"/>
    <property type="molecule type" value="Genomic_DNA"/>
</dbReference>
<keyword evidence="7" id="KW-1185">Reference proteome</keyword>
<proteinExistence type="predicted"/>
<comment type="subcellular location">
    <subcellularLocation>
        <location evidence="1">Nucleus</location>
    </subcellularLocation>
</comment>
<evidence type="ECO:0000256" key="1">
    <source>
        <dbReference type="ARBA" id="ARBA00004123"/>
    </source>
</evidence>
<dbReference type="PANTHER" id="PTHR15263">
    <property type="entry name" value="I-KAPPA-B-LIKE PROTEIN IKBL"/>
    <property type="match status" value="1"/>
</dbReference>
<keyword evidence="2" id="KW-0597">Phosphoprotein</keyword>
<evidence type="ECO:0000313" key="6">
    <source>
        <dbReference type="EMBL" id="KZV90152.1"/>
    </source>
</evidence>
<dbReference type="InParanoid" id="A0A165G8R6"/>
<gene>
    <name evidence="6" type="ORF">EXIGLDRAFT_750781</name>
</gene>
<name>A0A165G8R6_EXIGL</name>
<keyword evidence="3" id="KW-0677">Repeat</keyword>
<evidence type="ECO:0000313" key="7">
    <source>
        <dbReference type="Proteomes" id="UP000077266"/>
    </source>
</evidence>
<evidence type="ECO:0000256" key="5">
    <source>
        <dbReference type="ARBA" id="ARBA00023242"/>
    </source>
</evidence>
<sequence length="138" mass="15985">MHTALGHEIHQQIRQQLGGIAKEIDEQTTSHDRFRTREEYERCWTELLSSNSPSQLPSYTYMTFPWPTTDRGKAITTEAIRKFLVPASKADIRRELKRWHPDKFAARMDSVVEVERGKIRKGAEIVVRCLNELLCSAS</sequence>
<dbReference type="AlphaFoldDB" id="A0A165G8R6"/>
<reference evidence="6 7" key="1">
    <citation type="journal article" date="2016" name="Mol. Biol. Evol.">
        <title>Comparative Genomics of Early-Diverging Mushroom-Forming Fungi Provides Insights into the Origins of Lignocellulose Decay Capabilities.</title>
        <authorList>
            <person name="Nagy L.G."/>
            <person name="Riley R."/>
            <person name="Tritt A."/>
            <person name="Adam C."/>
            <person name="Daum C."/>
            <person name="Floudas D."/>
            <person name="Sun H."/>
            <person name="Yadav J.S."/>
            <person name="Pangilinan J."/>
            <person name="Larsson K.H."/>
            <person name="Matsuura K."/>
            <person name="Barry K."/>
            <person name="Labutti K."/>
            <person name="Kuo R."/>
            <person name="Ohm R.A."/>
            <person name="Bhattacharya S.S."/>
            <person name="Shirouzu T."/>
            <person name="Yoshinaga Y."/>
            <person name="Martin F.M."/>
            <person name="Grigoriev I.V."/>
            <person name="Hibbett D.S."/>
        </authorList>
    </citation>
    <scope>NUCLEOTIDE SEQUENCE [LARGE SCALE GENOMIC DNA]</scope>
    <source>
        <strain evidence="6 7">HHB12029</strain>
    </source>
</reference>
<protein>
    <submittedName>
        <fullName evidence="6">Uncharacterized protein</fullName>
    </submittedName>
</protein>
<keyword evidence="4" id="KW-0040">ANK repeat</keyword>
<dbReference type="InterPro" id="IPR038753">
    <property type="entry name" value="NFKBIL1"/>
</dbReference>
<accession>A0A165G8R6</accession>
<evidence type="ECO:0000256" key="4">
    <source>
        <dbReference type="ARBA" id="ARBA00023043"/>
    </source>
</evidence>